<evidence type="ECO:0000313" key="4">
    <source>
        <dbReference type="Proteomes" id="UP001596203"/>
    </source>
</evidence>
<dbReference type="PRINTS" id="PR00111">
    <property type="entry name" value="ABHYDROLASE"/>
</dbReference>
<keyword evidence="4" id="KW-1185">Reference proteome</keyword>
<comment type="caution">
    <text evidence="3">The sequence shown here is derived from an EMBL/GenBank/DDBJ whole genome shotgun (WGS) entry which is preliminary data.</text>
</comment>
<dbReference type="Gene3D" id="3.40.50.1820">
    <property type="entry name" value="alpha/beta hydrolase"/>
    <property type="match status" value="1"/>
</dbReference>
<keyword evidence="1 3" id="KW-0378">Hydrolase</keyword>
<accession>A0ABW1K8N5</accession>
<sequence length="321" mass="35799">MEPRPVALVVALRQDGGTDDPAELRREFGTVFDGFDEFDISTSGATIHGRRGGGGPPVLLLHGIPETHLMWHRVAPQLAEHYTVVATDLRGYGDSGKPPSTADHEPYSMRATARDQIEVMRGLGYEQFRLVGHDRGARCAYRLALDEPNAVNRLAVMDVVPIGDAYGRAERKFSLAYWVWSFLAAPEPVPEQFIDAAPAVLVNFMLDTWPEVKDAFPAEVRAEYIRKFSDPATVHAICEEFRAASTLDYQQDEADRGNRKITCPVLFLWSQRGSVAKLYDDPLGIWRGWADDVRGGPVPVGHFIPEEAPEETARQLVEFLR</sequence>
<dbReference type="InterPro" id="IPR029058">
    <property type="entry name" value="AB_hydrolase_fold"/>
</dbReference>
<reference evidence="4" key="1">
    <citation type="journal article" date="2019" name="Int. J. Syst. Evol. Microbiol.">
        <title>The Global Catalogue of Microorganisms (GCM) 10K type strain sequencing project: providing services to taxonomists for standard genome sequencing and annotation.</title>
        <authorList>
            <consortium name="The Broad Institute Genomics Platform"/>
            <consortium name="The Broad Institute Genome Sequencing Center for Infectious Disease"/>
            <person name="Wu L."/>
            <person name="Ma J."/>
        </authorList>
    </citation>
    <scope>NUCLEOTIDE SEQUENCE [LARGE SCALE GENOMIC DNA]</scope>
    <source>
        <strain evidence="4">ZS-35-S2</strain>
    </source>
</reference>
<name>A0ABW1K8N5_9ACTN</name>
<dbReference type="Proteomes" id="UP001596203">
    <property type="component" value="Unassembled WGS sequence"/>
</dbReference>
<evidence type="ECO:0000256" key="1">
    <source>
        <dbReference type="ARBA" id="ARBA00022801"/>
    </source>
</evidence>
<evidence type="ECO:0000313" key="3">
    <source>
        <dbReference type="EMBL" id="MFC6018201.1"/>
    </source>
</evidence>
<dbReference type="PRINTS" id="PR00412">
    <property type="entry name" value="EPOXHYDRLASE"/>
</dbReference>
<evidence type="ECO:0000259" key="2">
    <source>
        <dbReference type="Pfam" id="PF00561"/>
    </source>
</evidence>
<dbReference type="InterPro" id="IPR000073">
    <property type="entry name" value="AB_hydrolase_1"/>
</dbReference>
<organism evidence="3 4">
    <name type="scientific">Plantactinospora solaniradicis</name>
    <dbReference type="NCBI Taxonomy" id="1723736"/>
    <lineage>
        <taxon>Bacteria</taxon>
        <taxon>Bacillati</taxon>
        <taxon>Actinomycetota</taxon>
        <taxon>Actinomycetes</taxon>
        <taxon>Micromonosporales</taxon>
        <taxon>Micromonosporaceae</taxon>
        <taxon>Plantactinospora</taxon>
    </lineage>
</organism>
<feature type="domain" description="AB hydrolase-1" evidence="2">
    <location>
        <begin position="56"/>
        <end position="159"/>
    </location>
</feature>
<proteinExistence type="predicted"/>
<dbReference type="RefSeq" id="WP_377423349.1">
    <property type="nucleotide sequence ID" value="NZ_JBHSPR010000013.1"/>
</dbReference>
<dbReference type="InterPro" id="IPR000639">
    <property type="entry name" value="Epox_hydrolase-like"/>
</dbReference>
<dbReference type="SUPFAM" id="SSF53474">
    <property type="entry name" value="alpha/beta-Hydrolases"/>
    <property type="match status" value="1"/>
</dbReference>
<protein>
    <submittedName>
        <fullName evidence="3">Alpha/beta fold hydrolase</fullName>
    </submittedName>
</protein>
<dbReference type="GO" id="GO:0016787">
    <property type="term" value="F:hydrolase activity"/>
    <property type="evidence" value="ECO:0007669"/>
    <property type="project" value="UniProtKB-KW"/>
</dbReference>
<gene>
    <name evidence="3" type="ORF">ACFP2T_18575</name>
</gene>
<dbReference type="EMBL" id="JBHSPR010000013">
    <property type="protein sequence ID" value="MFC6018201.1"/>
    <property type="molecule type" value="Genomic_DNA"/>
</dbReference>
<dbReference type="Pfam" id="PF00561">
    <property type="entry name" value="Abhydrolase_1"/>
    <property type="match status" value="1"/>
</dbReference>
<dbReference type="PANTHER" id="PTHR43329">
    <property type="entry name" value="EPOXIDE HYDROLASE"/>
    <property type="match status" value="1"/>
</dbReference>